<feature type="transmembrane region" description="Helical" evidence="5">
    <location>
        <begin position="448"/>
        <end position="468"/>
    </location>
</feature>
<dbReference type="Proteomes" id="UP000217199">
    <property type="component" value="Unassembled WGS sequence"/>
</dbReference>
<feature type="transmembrane region" description="Helical" evidence="5">
    <location>
        <begin position="319"/>
        <end position="339"/>
    </location>
</feature>
<protein>
    <submittedName>
        <fullName evidence="6">MFS general substrate transporter</fullName>
    </submittedName>
</protein>
<accession>A0A286U7D5</accession>
<comment type="subcellular location">
    <subcellularLocation>
        <location evidence="1">Membrane</location>
        <topology evidence="1">Multi-pass membrane protein</topology>
    </subcellularLocation>
</comment>
<feature type="transmembrane region" description="Helical" evidence="5">
    <location>
        <begin position="207"/>
        <end position="225"/>
    </location>
</feature>
<feature type="transmembrane region" description="Helical" evidence="5">
    <location>
        <begin position="109"/>
        <end position="128"/>
    </location>
</feature>
<evidence type="ECO:0000256" key="4">
    <source>
        <dbReference type="ARBA" id="ARBA00023136"/>
    </source>
</evidence>
<feature type="transmembrane region" description="Helical" evidence="5">
    <location>
        <begin position="354"/>
        <end position="374"/>
    </location>
</feature>
<dbReference type="EMBL" id="NBII01000010">
    <property type="protein sequence ID" value="PAV15439.1"/>
    <property type="molecule type" value="Genomic_DNA"/>
</dbReference>
<feature type="transmembrane region" description="Helical" evidence="5">
    <location>
        <begin position="386"/>
        <end position="406"/>
    </location>
</feature>
<keyword evidence="2 5" id="KW-0812">Transmembrane</keyword>
<dbReference type="InterPro" id="IPR036259">
    <property type="entry name" value="MFS_trans_sf"/>
</dbReference>
<name>A0A286U7D5_9AGAM</name>
<dbReference type="InterPro" id="IPR011701">
    <property type="entry name" value="MFS"/>
</dbReference>
<dbReference type="PANTHER" id="PTHR10924">
    <property type="entry name" value="MAJOR FACILITATOR SUPERFAMILY PROTEIN-RELATED"/>
    <property type="match status" value="1"/>
</dbReference>
<dbReference type="SUPFAM" id="SSF103473">
    <property type="entry name" value="MFS general substrate transporter"/>
    <property type="match status" value="1"/>
</dbReference>
<sequence length="526" mass="56989">MINGKQPIERNAADRERADSTDLAIEGGGSQQEPTQFKLYKRRFSGVISIVILSVISGMSLPWFGPISNKTADTFNISLDKVNWLGNIVGITYIVYSPLVPILCSRFNIFICSLIAAVFLVLASWIRFAGTAKTLTSNEAYALLIIGQAFSAVPQVTYQVLSAKFSETWFDPKGRTTATMFMAVSGPLGNAIGQIVSPLILDIHEGILILGIISTVVSPLVFLIGSKPPTPPSLAGSQRSPSFLITLRAIFGLLPEVDCEGSSNESLGSPVSKSSSKQDVVAFQLEARNNSEGSLRQQKDLEQEIYANAYMTMRERVDFIIMFFVFGVLVAGANSFSILSNELLQPYGYSEDTAGFMGAALLLSGLAAAFLTSPLLDRVFTHHHGLVARIISPVIALAWLSLIWAVRSNNTAALYVIFVIIGSCSLTILPVALELGCEITRNSGASSALLWFSGNLFGIIFILVMSALRASEDASPPLNMHHSLIFQGTLICVGTAGIFFFRGQQRRREKDEQAFSPTPPEVVSRV</sequence>
<gene>
    <name evidence="6" type="ORF">PNOK_0920300</name>
</gene>
<evidence type="ECO:0000313" key="6">
    <source>
        <dbReference type="EMBL" id="PAV15439.1"/>
    </source>
</evidence>
<dbReference type="PANTHER" id="PTHR10924:SF6">
    <property type="entry name" value="SOLUTE CARRIER FAMILY 49 MEMBER A3"/>
    <property type="match status" value="1"/>
</dbReference>
<dbReference type="GO" id="GO:0022857">
    <property type="term" value="F:transmembrane transporter activity"/>
    <property type="evidence" value="ECO:0007669"/>
    <property type="project" value="InterPro"/>
</dbReference>
<feature type="transmembrane region" description="Helical" evidence="5">
    <location>
        <begin position="84"/>
        <end position="102"/>
    </location>
</feature>
<comment type="caution">
    <text evidence="6">The sequence shown here is derived from an EMBL/GenBank/DDBJ whole genome shotgun (WGS) entry which is preliminary data.</text>
</comment>
<dbReference type="Pfam" id="PF07690">
    <property type="entry name" value="MFS_1"/>
    <property type="match status" value="1"/>
</dbReference>
<evidence type="ECO:0000256" key="3">
    <source>
        <dbReference type="ARBA" id="ARBA00022989"/>
    </source>
</evidence>
<reference evidence="6 7" key="1">
    <citation type="journal article" date="2017" name="Mol. Ecol.">
        <title>Comparative and population genomic landscape of Phellinus noxius: A hypervariable fungus causing root rot in trees.</title>
        <authorList>
            <person name="Chung C.L."/>
            <person name="Lee T.J."/>
            <person name="Akiba M."/>
            <person name="Lee H.H."/>
            <person name="Kuo T.H."/>
            <person name="Liu D."/>
            <person name="Ke H.M."/>
            <person name="Yokoi T."/>
            <person name="Roa M.B."/>
            <person name="Lu M.J."/>
            <person name="Chang Y.Y."/>
            <person name="Ann P.J."/>
            <person name="Tsai J.N."/>
            <person name="Chen C.Y."/>
            <person name="Tzean S.S."/>
            <person name="Ota Y."/>
            <person name="Hattori T."/>
            <person name="Sahashi N."/>
            <person name="Liou R.F."/>
            <person name="Kikuchi T."/>
            <person name="Tsai I.J."/>
        </authorList>
    </citation>
    <scope>NUCLEOTIDE SEQUENCE [LARGE SCALE GENOMIC DNA]</scope>
    <source>
        <strain evidence="6 7">FFPRI411160</strain>
    </source>
</reference>
<dbReference type="AlphaFoldDB" id="A0A286U7D5"/>
<feature type="transmembrane region" description="Helical" evidence="5">
    <location>
        <begin position="44"/>
        <end position="64"/>
    </location>
</feature>
<keyword evidence="3 5" id="KW-1133">Transmembrane helix</keyword>
<dbReference type="InterPro" id="IPR049680">
    <property type="entry name" value="FLVCR1-2_SLC49-like"/>
</dbReference>
<evidence type="ECO:0000313" key="7">
    <source>
        <dbReference type="Proteomes" id="UP000217199"/>
    </source>
</evidence>
<evidence type="ECO:0000256" key="2">
    <source>
        <dbReference type="ARBA" id="ARBA00022692"/>
    </source>
</evidence>
<feature type="transmembrane region" description="Helical" evidence="5">
    <location>
        <begin position="480"/>
        <end position="501"/>
    </location>
</feature>
<keyword evidence="4 5" id="KW-0472">Membrane</keyword>
<proteinExistence type="predicted"/>
<evidence type="ECO:0000256" key="1">
    <source>
        <dbReference type="ARBA" id="ARBA00004141"/>
    </source>
</evidence>
<evidence type="ECO:0000256" key="5">
    <source>
        <dbReference type="SAM" id="Phobius"/>
    </source>
</evidence>
<keyword evidence="7" id="KW-1185">Reference proteome</keyword>
<dbReference type="Gene3D" id="1.20.1250.20">
    <property type="entry name" value="MFS general substrate transporter like domains"/>
    <property type="match status" value="2"/>
</dbReference>
<organism evidence="6 7">
    <name type="scientific">Pyrrhoderma noxium</name>
    <dbReference type="NCBI Taxonomy" id="2282107"/>
    <lineage>
        <taxon>Eukaryota</taxon>
        <taxon>Fungi</taxon>
        <taxon>Dikarya</taxon>
        <taxon>Basidiomycota</taxon>
        <taxon>Agaricomycotina</taxon>
        <taxon>Agaricomycetes</taxon>
        <taxon>Hymenochaetales</taxon>
        <taxon>Hymenochaetaceae</taxon>
        <taxon>Pyrrhoderma</taxon>
    </lineage>
</organism>
<dbReference type="OrthoDB" id="422206at2759"/>
<dbReference type="GO" id="GO:0016020">
    <property type="term" value="C:membrane"/>
    <property type="evidence" value="ECO:0007669"/>
    <property type="project" value="UniProtKB-SubCell"/>
</dbReference>
<dbReference type="InParanoid" id="A0A286U7D5"/>
<feature type="transmembrane region" description="Helical" evidence="5">
    <location>
        <begin position="412"/>
        <end position="436"/>
    </location>
</feature>